<keyword evidence="6" id="KW-1185">Reference proteome</keyword>
<organism evidence="3 5">
    <name type="scientific">Nocardioides aromaticivorans</name>
    <dbReference type="NCBI Taxonomy" id="200618"/>
    <lineage>
        <taxon>Bacteria</taxon>
        <taxon>Bacillati</taxon>
        <taxon>Actinomycetota</taxon>
        <taxon>Actinomycetes</taxon>
        <taxon>Propionibacteriales</taxon>
        <taxon>Nocardioidaceae</taxon>
        <taxon>Nocardioides</taxon>
    </lineage>
</organism>
<reference evidence="4 6" key="1">
    <citation type="submission" date="2017-06" db="EMBL/GenBank/DDBJ databases">
        <title>Complete Genome Sequence of the Soil Carbazole-Degrading Bacterium Nocardioides aromaticivorans IC177.</title>
        <authorList>
            <person name="Vejarano F."/>
            <person name="Suzuki-Minakuchi C."/>
            <person name="Ohtsubo Y."/>
            <person name="Tsuda M."/>
            <person name="Okada K."/>
            <person name="Nojiri H."/>
        </authorList>
    </citation>
    <scope>NUCLEOTIDE SEQUENCE [LARGE SCALE GENOMIC DNA]</scope>
    <source>
        <strain evidence="4 6">IC177</strain>
    </source>
</reference>
<accession>A0A7Y9ZI27</accession>
<protein>
    <submittedName>
        <fullName evidence="3">Ribose/xylose/arabinose/galactoside ABC-type transport system permease subunit</fullName>
    </submittedName>
</protein>
<evidence type="ECO:0000313" key="3">
    <source>
        <dbReference type="EMBL" id="NYI45275.1"/>
    </source>
</evidence>
<dbReference type="Proteomes" id="UP000662818">
    <property type="component" value="Chromosome"/>
</dbReference>
<name>A0A7Y9ZI27_9ACTN</name>
<dbReference type="Proteomes" id="UP000562045">
    <property type="component" value="Unassembled WGS sequence"/>
</dbReference>
<dbReference type="EMBL" id="JACBZM010000001">
    <property type="protein sequence ID" value="NYI45275.1"/>
    <property type="molecule type" value="Genomic_DNA"/>
</dbReference>
<gene>
    <name evidence="3" type="ORF">BJ993_002355</name>
    <name evidence="4" type="ORF">CFH99_01950</name>
</gene>
<keyword evidence="2" id="KW-1133">Transmembrane helix</keyword>
<evidence type="ECO:0000256" key="1">
    <source>
        <dbReference type="SAM" id="Coils"/>
    </source>
</evidence>
<proteinExistence type="predicted"/>
<dbReference type="RefSeq" id="WP_179648949.1">
    <property type="nucleotide sequence ID" value="NZ_CP022295.1"/>
</dbReference>
<keyword evidence="2" id="KW-0472">Membrane</keyword>
<sequence length="108" mass="12009">MVIIGLILLLVGVLAILAGVFGSDYDVDGKDRRTTEIIGINVDPEVLFLIGVVSGLLVIAGLWFMKAGAKQGWKRRKEQKRLNELSQKLDEVEAERRREDLSGRDDDS</sequence>
<reference evidence="3 5" key="2">
    <citation type="submission" date="2020-07" db="EMBL/GenBank/DDBJ databases">
        <title>Sequencing the genomes of 1000 actinobacteria strains.</title>
        <authorList>
            <person name="Klenk H.-P."/>
        </authorList>
    </citation>
    <scope>NUCLEOTIDE SEQUENCE [LARGE SCALE GENOMIC DNA]</scope>
    <source>
        <strain evidence="3 5">DSM 15131</strain>
    </source>
</reference>
<dbReference type="EMBL" id="CP022295">
    <property type="protein sequence ID" value="QSR24385.1"/>
    <property type="molecule type" value="Genomic_DNA"/>
</dbReference>
<feature type="coiled-coil region" evidence="1">
    <location>
        <begin position="75"/>
        <end position="102"/>
    </location>
</feature>
<dbReference type="AlphaFoldDB" id="A0A7Y9ZI27"/>
<evidence type="ECO:0000256" key="2">
    <source>
        <dbReference type="SAM" id="Phobius"/>
    </source>
</evidence>
<evidence type="ECO:0000313" key="6">
    <source>
        <dbReference type="Proteomes" id="UP000662818"/>
    </source>
</evidence>
<evidence type="ECO:0000313" key="5">
    <source>
        <dbReference type="Proteomes" id="UP000562045"/>
    </source>
</evidence>
<evidence type="ECO:0000313" key="4">
    <source>
        <dbReference type="EMBL" id="QSR24385.1"/>
    </source>
</evidence>
<keyword evidence="1" id="KW-0175">Coiled coil</keyword>
<feature type="transmembrane region" description="Helical" evidence="2">
    <location>
        <begin position="46"/>
        <end position="65"/>
    </location>
</feature>
<keyword evidence="2" id="KW-0812">Transmembrane</keyword>